<comment type="caution">
    <text evidence="3">The sequence shown here is derived from an EMBL/GenBank/DDBJ whole genome shotgun (WGS) entry which is preliminary data.</text>
</comment>
<evidence type="ECO:0000313" key="4">
    <source>
        <dbReference type="Proteomes" id="UP000238823"/>
    </source>
</evidence>
<sequence length="329" mass="34705">MTWLLELLWNTDDQRPRALWRLVLHTITLIAIAWTLSAVTRGLGFVGPGGLSGGGAVLTAISVGLGTWLSGRLLDRRELSEFGLRPSRIWLADLCAGLGIGAALMGGIFVVELRAGWLTIEGYYVGAGPGQSFAVALIDPLVTFVAVAFYEELFSRGYHLRNLAEGLCFADRKFMGPGTALLLATLLSASVFGLMHAGNANASVISTINVGLAGCMLALGLLWTGELALPIGLHLSWNFFQGNVFGFPVSGNAMGPRVFDVSQAGHPLVTGGAFGPEAGLIGIVAMLAGAGMLALWVRVTRGELRLWRELALGSSVEDQQVGSKVKQSA</sequence>
<keyword evidence="1" id="KW-1133">Transmembrane helix</keyword>
<dbReference type="Pfam" id="PF02517">
    <property type="entry name" value="Rce1-like"/>
    <property type="match status" value="1"/>
</dbReference>
<organism evidence="3 4">
    <name type="scientific">Enhygromyxa salina</name>
    <dbReference type="NCBI Taxonomy" id="215803"/>
    <lineage>
        <taxon>Bacteria</taxon>
        <taxon>Pseudomonadati</taxon>
        <taxon>Myxococcota</taxon>
        <taxon>Polyangia</taxon>
        <taxon>Nannocystales</taxon>
        <taxon>Nannocystaceae</taxon>
        <taxon>Enhygromyxa</taxon>
    </lineage>
</organism>
<dbReference type="AlphaFoldDB" id="A0A2S9XKZ2"/>
<dbReference type="OrthoDB" id="5506556at2"/>
<evidence type="ECO:0000313" key="3">
    <source>
        <dbReference type="EMBL" id="PRP93523.1"/>
    </source>
</evidence>
<protein>
    <submittedName>
        <fullName evidence="3">CAAX amino terminal protease self-immunity</fullName>
    </submittedName>
</protein>
<accession>A0A2S9XKZ2</accession>
<dbReference type="GO" id="GO:0080120">
    <property type="term" value="P:CAAX-box protein maturation"/>
    <property type="evidence" value="ECO:0007669"/>
    <property type="project" value="UniProtKB-ARBA"/>
</dbReference>
<name>A0A2S9XKZ2_9BACT</name>
<keyword evidence="3" id="KW-0378">Hydrolase</keyword>
<dbReference type="InterPro" id="IPR003675">
    <property type="entry name" value="Rce1/LyrA-like_dom"/>
</dbReference>
<feature type="domain" description="CAAX prenyl protease 2/Lysostaphin resistance protein A-like" evidence="2">
    <location>
        <begin position="137"/>
        <end position="240"/>
    </location>
</feature>
<dbReference type="PANTHER" id="PTHR39430">
    <property type="entry name" value="MEMBRANE-ASSOCIATED PROTEASE-RELATED"/>
    <property type="match status" value="1"/>
</dbReference>
<keyword evidence="1" id="KW-0472">Membrane</keyword>
<dbReference type="EMBL" id="PVNL01000147">
    <property type="protein sequence ID" value="PRP93523.1"/>
    <property type="molecule type" value="Genomic_DNA"/>
</dbReference>
<keyword evidence="3" id="KW-0645">Protease</keyword>
<dbReference type="Proteomes" id="UP000238823">
    <property type="component" value="Unassembled WGS sequence"/>
</dbReference>
<keyword evidence="1" id="KW-0812">Transmembrane</keyword>
<dbReference type="RefSeq" id="WP_106094706.1">
    <property type="nucleotide sequence ID" value="NZ_PVNL01000147.1"/>
</dbReference>
<dbReference type="GO" id="GO:0004175">
    <property type="term" value="F:endopeptidase activity"/>
    <property type="evidence" value="ECO:0007669"/>
    <property type="project" value="UniProtKB-ARBA"/>
</dbReference>
<evidence type="ECO:0000256" key="1">
    <source>
        <dbReference type="SAM" id="Phobius"/>
    </source>
</evidence>
<feature type="transmembrane region" description="Helical" evidence="1">
    <location>
        <begin position="89"/>
        <end position="111"/>
    </location>
</feature>
<feature type="transmembrane region" description="Helical" evidence="1">
    <location>
        <begin position="132"/>
        <end position="150"/>
    </location>
</feature>
<dbReference type="GO" id="GO:0006508">
    <property type="term" value="P:proteolysis"/>
    <property type="evidence" value="ECO:0007669"/>
    <property type="project" value="UniProtKB-KW"/>
</dbReference>
<feature type="transmembrane region" description="Helical" evidence="1">
    <location>
        <begin position="51"/>
        <end position="69"/>
    </location>
</feature>
<feature type="transmembrane region" description="Helical" evidence="1">
    <location>
        <begin position="202"/>
        <end position="223"/>
    </location>
</feature>
<feature type="transmembrane region" description="Helical" evidence="1">
    <location>
        <begin position="174"/>
        <end position="195"/>
    </location>
</feature>
<reference evidence="3 4" key="1">
    <citation type="submission" date="2018-03" db="EMBL/GenBank/DDBJ databases">
        <title>Draft Genome Sequences of the Obligatory Marine Myxobacteria Enhygromyxa salina SWB007.</title>
        <authorList>
            <person name="Poehlein A."/>
            <person name="Moghaddam J.A."/>
            <person name="Harms H."/>
            <person name="Alanjari M."/>
            <person name="Koenig G.M."/>
            <person name="Daniel R."/>
            <person name="Schaeberle T.F."/>
        </authorList>
    </citation>
    <scope>NUCLEOTIDE SEQUENCE [LARGE SCALE GENOMIC DNA]</scope>
    <source>
        <strain evidence="3 4">SWB007</strain>
    </source>
</reference>
<dbReference type="PANTHER" id="PTHR39430:SF1">
    <property type="entry name" value="PROTEASE"/>
    <property type="match status" value="1"/>
</dbReference>
<proteinExistence type="predicted"/>
<feature type="transmembrane region" description="Helical" evidence="1">
    <location>
        <begin position="278"/>
        <end position="299"/>
    </location>
</feature>
<evidence type="ECO:0000259" key="2">
    <source>
        <dbReference type="Pfam" id="PF02517"/>
    </source>
</evidence>
<feature type="transmembrane region" description="Helical" evidence="1">
    <location>
        <begin position="20"/>
        <end position="39"/>
    </location>
</feature>
<gene>
    <name evidence="3" type="ORF">ENSA7_79510</name>
</gene>